<dbReference type="GO" id="GO:0006508">
    <property type="term" value="P:proteolysis"/>
    <property type="evidence" value="ECO:0007669"/>
    <property type="project" value="UniProtKB-KW"/>
</dbReference>
<dbReference type="InterPro" id="IPR046541">
    <property type="entry name" value="DUF6606"/>
</dbReference>
<evidence type="ECO:0000256" key="3">
    <source>
        <dbReference type="ARBA" id="ARBA00022670"/>
    </source>
</evidence>
<protein>
    <recommendedName>
        <fullName evidence="2">ubiquitinyl hydrolase 1</fullName>
        <ecNumber evidence="2">3.4.19.12</ecNumber>
    </recommendedName>
</protein>
<accession>A0A2V1DR62</accession>
<dbReference type="STRING" id="97972.A0A2V1DR62"/>
<dbReference type="EC" id="3.4.19.12" evidence="2"/>
<keyword evidence="4" id="KW-0833">Ubl conjugation pathway</keyword>
<dbReference type="InterPro" id="IPR022105">
    <property type="entry name" value="DUF3645"/>
</dbReference>
<keyword evidence="5" id="KW-0378">Hydrolase</keyword>
<sequence>MATAVEPAPASTFSPEATAYLIHHVVFPAKLPQENDRNSEHERCLIDITIRSLEDLRSVIEPHYDGPVRTAIASINNLRDSRNGDGSIVEGQIQNQLCELAEGTTDGLVLLEIKEQNAGLIASRSDDGIRFEVFELSPASQSIMETQGRLVRSFPELASKIPLWRMQDRDVQATISGTLSKLSSQAAYGFQPRVRKQQWSHNEVRDTTHPGMATDFLMNLFTAIGELGEVDAITKNTRDDVLWDDCVIPWRRSPLWLLIRVFLHLFLGRIGTPRKETDSLYKAFMVMLLSRILRAARMTWAHVGDDGIHTTSAKLLRRLRKMEDSGKREGLLATWKDQSRCDILAAHSVLSGKQQEMIEDADTNIDLTALQNLNPEDDQDTTLPGLDEFLTQLMSARDDVQPSLSDPATSVYPSVTADILPTEIDEFGTDKISQLASIEKWVKKYLQSWILSHEGDLETCTEIRKLIQTYHRLAQDAYKDIPSALSVMILTILELYVASDKSACTTFPLLREYRLEVDICEVQCLLLPSRDQMDRARKVEQYFRERESAAKRKLPSAKAVVFELQAPKTFTDWRDTSMYIIADILGMRAEWVQCPHRSYTLATHHGLNHLISKGYSDRRIIPSSSVKPHVVTHRKKKRNVQNLMEDDVCLANALRYEYYDRSKRIWSSAYRLNEEILQRYVPQIPDRSKTLERYLHKPPSAPDGITPNEVIANVSDCPMHFAIDEFRALAVLPYGCNNIYSNILVQLASPVVDFSKAETQILVFQILHQMGPSDGSIERTTHSVLTETRFCEAIVAQLERCIEQMAENWEAWRAATIFAEIAKRVLSLTNSQMIQQRVMKYLTKIRTVYMKWISRLQQSANSSTDNQHRSNLRSVAAEIALVGANTFCIDEKFWEDVFQSQQDASMLFRFSSIFQELHKSIDSESTSQLRATVQTWKSFMYNIFPFLLEIIATDASGLNEAIKLSWAAFQPSANQNWRLEGHWLRITSGALPVHFNLLTAEILVNGLPLARLPAEYMGHPMYQPLFQKHTLEVVPTAEPGMKFAAKSPYQGYALDFGMMGEDMLILAKKEDTSRNFEVRSRQYRNMVLDSNQDLGSLYGLDSKLVLRNEKSIEDRMILIPEGLIRYTKLPNQHVSVKIEKGTVKKMHAYPLDSILGRILDSGNLQSKLLLCYLHALTSHCLPDRLTRRTGFESAISILESAAVRSFPVLTQDNVTLLNLIGRLTPRREFYPPELKVMQQVFWDKALSSLSQHPKFNINVQNLYRSVERMKLYYPEEEDLEFDAPNRVDSHLQERFTIRCSTFYIHGSGAESFTLKHDRPYIPRSTSGDGERGKRAFIIANMFMTAPFVFHERVANLNKILIAKYFKQETVTGAHSPVAASDLRYDTKWLCDMSTTLRELWCSLYRAITVTPSDYRKYDVMTWLATMAYAETADMATIQALAYFYKTSAIAKYQPPQAISFRLYMGDTWNKAKIRSIVTGATRSRESCPEGKLAQSNNESLGAFKSRVDELFKRNVTEATTIFIHRLENQWPCSTPFIPTSNEIDTYLDTEKIKVDIQNQFKAWWDNQLFYKYLNNISSKVKHQQAHTIRPADLLSPRILPRRPVEENRHLDSIEVFSTSPPAILFTYLNDQSNSADTAACLQYLCQRLEMLAKSEPEKGYVKNLRSSCTSLQQTIGGATEKHAPLNRKERGILEAHLEECSRRLVDLNHQLAQVAMGTEGQVNELAFSVQHSPRICPTFWLSHLRRDLFHKLTREWQKAIVEYGLAITEFHRARRLFELADKPVELYEELHNEGHTNWEPLTYPERLLLEVESGLMVRKVQEVIARAMLNPPNEENIVCQLNMGEGKSSVIVPTVASHLADGKKLVRVIVARPQSTQMFQMLVSKLGGLLNRVIYQMPFSREIELDDAGAENLRALYEECMANSGILLVQPEHILSFKLMAIDRILNDDDKVAKSLLSTQSFFDRVCRDMVDESDENFSVKFELVYTSGCQRGIDFSPERWKIIQEMMGLISQLAPQVHNRRPDSIEFQYDTDGKFPRIRLLHESAADDLLDLAARHVVEHGLTGLPIRNLPPQIQAAVFHYITQQELKDNNIAIVENSSLWTGHAKSALLLVRGLFAGGILRFALSSKRWRVNFGQDLTRKPTTKLALPYRSKDAPSPRSEFSHPEVIIIFTTLSYYYGGLTNEELFDMFTHVLKSDQSAIHFDEWVRTASQELPMAFRQLSGISIKDRLQCIDKVFPFMRYSKLAIDYYLSQFIFPKEMKEFPHKMSASGWDIGAKKANPTTGFSGTNDTLHLLPLSVTSLDLPSQSHTNALVLGYLLQEETSVHIISPTNGSSDAEHLLNIVNNMTPEVRVVLDVGALILEMNNLEVSQYWLARNESAQAVVFFQGEELSVLDRSGRIESFQTSPYAKQLDSCLIYLDEAHTRGTDLKLPRNYRAAVTLGVNLTKDRLIQACMRMRKLGKGQSVVFMVPPEISTKIKDRTNLPTDGIIHPTDVLCWSIMETWSDLTRSMPLWAVQGLQYQKHKDLIHGPSTTKEEAARYLEEEAQSIEVRYRPRDGDGLEVQGLDTENENVRRIIHRCRKFGTANFRSASLQEEQERELAPEIEEEKQVERPAPMKPTRHQLHKDVQSLVVTGTIPSNSTAFQPAFQALSSTSAAELSDLTQFPCDLLVTTDFIRTIVMPATSTFETFITDSYQRNVQWVLSVGRDSDVYSPIRTLVILSPFEVNKLYPLVRSSRHVSLHLFSPRWNARVPSLDHLTLYSVGKTFQSNLVGSNLRAQLNLFAGSLYLRSFDEYHKLCDLLGLLKGQATHGQDVSADGFINPPVGKWGLTRSPVAFLRVLIMKIRKEGEGVEKTHMGKILSGVRLEEADFEGMDA</sequence>
<proteinExistence type="predicted"/>
<evidence type="ECO:0000313" key="12">
    <source>
        <dbReference type="Proteomes" id="UP000244855"/>
    </source>
</evidence>
<dbReference type="PANTHER" id="PTHR13367:SF34">
    <property type="match status" value="1"/>
</dbReference>
<feature type="domain" description="DUF3638" evidence="8">
    <location>
        <begin position="1795"/>
        <end position="2018"/>
    </location>
</feature>
<feature type="compositionally biased region" description="Acidic residues" evidence="7">
    <location>
        <begin position="2596"/>
        <end position="2610"/>
    </location>
</feature>
<reference evidence="11 12" key="1">
    <citation type="journal article" date="2018" name="Sci. Rep.">
        <title>Comparative genomics provides insights into the lifestyle and reveals functional heterogeneity of dark septate endophytic fungi.</title>
        <authorList>
            <person name="Knapp D.G."/>
            <person name="Nemeth J.B."/>
            <person name="Barry K."/>
            <person name="Hainaut M."/>
            <person name="Henrissat B."/>
            <person name="Johnson J."/>
            <person name="Kuo A."/>
            <person name="Lim J.H.P."/>
            <person name="Lipzen A."/>
            <person name="Nolan M."/>
            <person name="Ohm R.A."/>
            <person name="Tamas L."/>
            <person name="Grigoriev I.V."/>
            <person name="Spatafora J.W."/>
            <person name="Nagy L.G."/>
            <person name="Kovacs G.M."/>
        </authorList>
    </citation>
    <scope>NUCLEOTIDE SEQUENCE [LARGE SCALE GENOMIC DNA]</scope>
    <source>
        <strain evidence="11 12">DSE2036</strain>
    </source>
</reference>
<keyword evidence="6" id="KW-0788">Thiol protease</keyword>
<comment type="catalytic activity">
    <reaction evidence="1">
        <text>Thiol-dependent hydrolysis of ester, thioester, amide, peptide and isopeptide bonds formed by the C-terminal Gly of ubiquitin (a 76-residue protein attached to proteins as an intracellular targeting signal).</text>
        <dbReference type="EC" id="3.4.19.12"/>
    </reaction>
</comment>
<dbReference type="Pfam" id="PF12340">
    <property type="entry name" value="DUF3638"/>
    <property type="match status" value="1"/>
</dbReference>
<feature type="domain" description="DUF6606" evidence="10">
    <location>
        <begin position="21"/>
        <end position="294"/>
    </location>
</feature>
<evidence type="ECO:0000259" key="10">
    <source>
        <dbReference type="Pfam" id="PF20255"/>
    </source>
</evidence>
<dbReference type="EMBL" id="KZ805384">
    <property type="protein sequence ID" value="PVH99843.1"/>
    <property type="molecule type" value="Genomic_DNA"/>
</dbReference>
<keyword evidence="3" id="KW-0645">Protease</keyword>
<dbReference type="Pfam" id="PF12359">
    <property type="entry name" value="DUF3645"/>
    <property type="match status" value="1"/>
</dbReference>
<dbReference type="Proteomes" id="UP000244855">
    <property type="component" value="Unassembled WGS sequence"/>
</dbReference>
<dbReference type="GO" id="GO:0004843">
    <property type="term" value="F:cysteine-type deubiquitinase activity"/>
    <property type="evidence" value="ECO:0007669"/>
    <property type="project" value="UniProtKB-EC"/>
</dbReference>
<name>A0A2V1DR62_9PLEO</name>
<evidence type="ECO:0000259" key="9">
    <source>
        <dbReference type="Pfam" id="PF12359"/>
    </source>
</evidence>
<gene>
    <name evidence="11" type="ORF">DM02DRAFT_710275</name>
</gene>
<evidence type="ECO:0000256" key="2">
    <source>
        <dbReference type="ARBA" id="ARBA00012759"/>
    </source>
</evidence>
<evidence type="ECO:0000256" key="7">
    <source>
        <dbReference type="SAM" id="MobiDB-lite"/>
    </source>
</evidence>
<keyword evidence="12" id="KW-1185">Reference proteome</keyword>
<evidence type="ECO:0000256" key="5">
    <source>
        <dbReference type="ARBA" id="ARBA00022801"/>
    </source>
</evidence>
<dbReference type="PANTHER" id="PTHR13367">
    <property type="entry name" value="UBIQUITIN THIOESTERASE"/>
    <property type="match status" value="1"/>
</dbReference>
<evidence type="ECO:0000256" key="1">
    <source>
        <dbReference type="ARBA" id="ARBA00000707"/>
    </source>
</evidence>
<feature type="domain" description="DUF3645" evidence="9">
    <location>
        <begin position="2138"/>
        <end position="2173"/>
    </location>
</feature>
<dbReference type="InterPro" id="IPR051346">
    <property type="entry name" value="OTU_Deubiquitinase"/>
</dbReference>
<organism evidence="11 12">
    <name type="scientific">Periconia macrospinosa</name>
    <dbReference type="NCBI Taxonomy" id="97972"/>
    <lineage>
        <taxon>Eukaryota</taxon>
        <taxon>Fungi</taxon>
        <taxon>Dikarya</taxon>
        <taxon>Ascomycota</taxon>
        <taxon>Pezizomycotina</taxon>
        <taxon>Dothideomycetes</taxon>
        <taxon>Pleosporomycetidae</taxon>
        <taxon>Pleosporales</taxon>
        <taxon>Massarineae</taxon>
        <taxon>Periconiaceae</taxon>
        <taxon>Periconia</taxon>
    </lineage>
</organism>
<dbReference type="OrthoDB" id="3182339at2759"/>
<evidence type="ECO:0000259" key="8">
    <source>
        <dbReference type="Pfam" id="PF12340"/>
    </source>
</evidence>
<evidence type="ECO:0000256" key="4">
    <source>
        <dbReference type="ARBA" id="ARBA00022786"/>
    </source>
</evidence>
<evidence type="ECO:0000313" key="11">
    <source>
        <dbReference type="EMBL" id="PVH99843.1"/>
    </source>
</evidence>
<evidence type="ECO:0000256" key="6">
    <source>
        <dbReference type="ARBA" id="ARBA00022807"/>
    </source>
</evidence>
<feature type="region of interest" description="Disordered" evidence="7">
    <location>
        <begin position="2594"/>
        <end position="2623"/>
    </location>
</feature>
<dbReference type="InterPro" id="IPR022099">
    <property type="entry name" value="DUF3638"/>
</dbReference>
<dbReference type="Pfam" id="PF20255">
    <property type="entry name" value="DUF6606"/>
    <property type="match status" value="1"/>
</dbReference>